<evidence type="ECO:0000259" key="2">
    <source>
        <dbReference type="Pfam" id="PF07510"/>
    </source>
</evidence>
<dbReference type="RefSeq" id="WP_097233864.1">
    <property type="nucleotide sequence ID" value="NZ_OCNE01000028.1"/>
</dbReference>
<name>A0A286E7R6_9ACTN</name>
<evidence type="ECO:0000313" key="3">
    <source>
        <dbReference type="EMBL" id="SOD66936.1"/>
    </source>
</evidence>
<proteinExistence type="predicted"/>
<gene>
    <name evidence="3" type="ORF">SAMN06297387_1285</name>
</gene>
<dbReference type="PANTHER" id="PTHR24094">
    <property type="entry name" value="SECRETED PROTEIN"/>
    <property type="match status" value="1"/>
</dbReference>
<dbReference type="EMBL" id="OCNE01000028">
    <property type="protein sequence ID" value="SOD66936.1"/>
    <property type="molecule type" value="Genomic_DNA"/>
</dbReference>
<dbReference type="AlphaFoldDB" id="A0A286E7R6"/>
<dbReference type="OrthoDB" id="5196645at2"/>
<dbReference type="Pfam" id="PF07510">
    <property type="entry name" value="GmrSD_C"/>
    <property type="match status" value="1"/>
</dbReference>
<feature type="signal peptide" evidence="1">
    <location>
        <begin position="1"/>
        <end position="32"/>
    </location>
</feature>
<sequence length="228" mass="24527">MRTPSTALLRAAIAAAAVVPALVLVPAPTAAAAPGDTVTAPLSQLISQLPVQDEDRTGYDRDAFKHWVDADRDGCNARAETLLEEAVVAPEVTGRCSITPNTGEWLSWYDEVTVTSAGSLDIDHMVPLAEAWDSGASEWTATEREEYANDLGDERSLVAVTARSNRSKGDKDPAEWLPPADSATCRYVTDWVTIKTRWDLAIDNTELTAINETAAGCEDQAVTVELAR</sequence>
<keyword evidence="1" id="KW-0732">Signal</keyword>
<dbReference type="Proteomes" id="UP000219072">
    <property type="component" value="Unassembled WGS sequence"/>
</dbReference>
<feature type="chain" id="PRO_5013329939" description="GmrSD restriction endonucleases C-terminal domain-containing protein" evidence="1">
    <location>
        <begin position="33"/>
        <end position="228"/>
    </location>
</feature>
<protein>
    <recommendedName>
        <fullName evidence="2">GmrSD restriction endonucleases C-terminal domain-containing protein</fullName>
    </recommendedName>
</protein>
<keyword evidence="4" id="KW-1185">Reference proteome</keyword>
<evidence type="ECO:0000313" key="4">
    <source>
        <dbReference type="Proteomes" id="UP000219072"/>
    </source>
</evidence>
<organism evidence="3 4">
    <name type="scientific">Streptomyces zhaozhouensis</name>
    <dbReference type="NCBI Taxonomy" id="1300267"/>
    <lineage>
        <taxon>Bacteria</taxon>
        <taxon>Bacillati</taxon>
        <taxon>Actinomycetota</taxon>
        <taxon>Actinomycetes</taxon>
        <taxon>Kitasatosporales</taxon>
        <taxon>Streptomycetaceae</taxon>
        <taxon>Streptomyces</taxon>
    </lineage>
</organism>
<dbReference type="PANTHER" id="PTHR24094:SF15">
    <property type="entry name" value="AMP-DEPENDENT SYNTHETASE_LIGASE DOMAIN-CONTAINING PROTEIN-RELATED"/>
    <property type="match status" value="1"/>
</dbReference>
<accession>A0A286E7R6</accession>
<feature type="domain" description="GmrSD restriction endonucleases C-terminal" evidence="2">
    <location>
        <begin position="116"/>
        <end position="201"/>
    </location>
</feature>
<dbReference type="InterPro" id="IPR011089">
    <property type="entry name" value="GmrSD_C"/>
</dbReference>
<evidence type="ECO:0000256" key="1">
    <source>
        <dbReference type="SAM" id="SignalP"/>
    </source>
</evidence>
<reference evidence="3 4" key="1">
    <citation type="submission" date="2017-09" db="EMBL/GenBank/DDBJ databases">
        <authorList>
            <person name="Ehlers B."/>
            <person name="Leendertz F.H."/>
        </authorList>
    </citation>
    <scope>NUCLEOTIDE SEQUENCE [LARGE SCALE GENOMIC DNA]</scope>
    <source>
        <strain evidence="3 4">CGMCC 4.7095</strain>
    </source>
</reference>